<dbReference type="Gene3D" id="1.25.40.10">
    <property type="entry name" value="Tetratricopeptide repeat domain"/>
    <property type="match status" value="1"/>
</dbReference>
<evidence type="ECO:0000313" key="2">
    <source>
        <dbReference type="Proteomes" id="UP001431783"/>
    </source>
</evidence>
<dbReference type="AlphaFoldDB" id="A0AAW1UZM5"/>
<dbReference type="PANTHER" id="PTHR46455:SF2">
    <property type="entry name" value="AT24727P"/>
    <property type="match status" value="1"/>
</dbReference>
<name>A0AAW1UZM5_9CUCU</name>
<gene>
    <name evidence="1" type="ORF">WA026_010948</name>
</gene>
<dbReference type="PANTHER" id="PTHR46455">
    <property type="entry name" value="SET AND MYND DOMAIN CONTAINING, ARTHROPOD-SPECIFIC, MEMBER 4, ISOFORM A"/>
    <property type="match status" value="1"/>
</dbReference>
<dbReference type="EMBL" id="JARQZJ010000095">
    <property type="protein sequence ID" value="KAK9885452.1"/>
    <property type="molecule type" value="Genomic_DNA"/>
</dbReference>
<dbReference type="InterPro" id="IPR011990">
    <property type="entry name" value="TPR-like_helical_dom_sf"/>
</dbReference>
<dbReference type="InterPro" id="IPR053010">
    <property type="entry name" value="SET_SmydA-8"/>
</dbReference>
<organism evidence="1 2">
    <name type="scientific">Henosepilachna vigintioctopunctata</name>
    <dbReference type="NCBI Taxonomy" id="420089"/>
    <lineage>
        <taxon>Eukaryota</taxon>
        <taxon>Metazoa</taxon>
        <taxon>Ecdysozoa</taxon>
        <taxon>Arthropoda</taxon>
        <taxon>Hexapoda</taxon>
        <taxon>Insecta</taxon>
        <taxon>Pterygota</taxon>
        <taxon>Neoptera</taxon>
        <taxon>Endopterygota</taxon>
        <taxon>Coleoptera</taxon>
        <taxon>Polyphaga</taxon>
        <taxon>Cucujiformia</taxon>
        <taxon>Coccinelloidea</taxon>
        <taxon>Coccinellidae</taxon>
        <taxon>Epilachninae</taxon>
        <taxon>Epilachnini</taxon>
        <taxon>Henosepilachna</taxon>
    </lineage>
</organism>
<protein>
    <recommendedName>
        <fullName evidence="3">Protein msta</fullName>
    </recommendedName>
</protein>
<evidence type="ECO:0008006" key="3">
    <source>
        <dbReference type="Google" id="ProtNLM"/>
    </source>
</evidence>
<accession>A0AAW1UZM5</accession>
<proteinExistence type="predicted"/>
<dbReference type="Proteomes" id="UP001431783">
    <property type="component" value="Unassembled WGS sequence"/>
</dbReference>
<reference evidence="1 2" key="1">
    <citation type="submission" date="2023-03" db="EMBL/GenBank/DDBJ databases">
        <title>Genome insight into feeding habits of ladybird beetles.</title>
        <authorList>
            <person name="Li H.-S."/>
            <person name="Huang Y.-H."/>
            <person name="Pang H."/>
        </authorList>
    </citation>
    <scope>NUCLEOTIDE SEQUENCE [LARGE SCALE GENOMIC DNA]</scope>
    <source>
        <strain evidence="1">SYSU_2023b</strain>
        <tissue evidence="1">Whole body</tissue>
    </source>
</reference>
<sequence>MYTHILWGTTARREHLWERKYFYCMCDRCKDPTEFGTNFSALKCMGSGKQPCGGVQLPVNPIETKPTWSCEKCKIRLPNEDVMEFVNHLGSEVDKIISKHPNLNDLEGMMKKLLVFLHPNHYHLYTIKHSLVQLYGRNGGEVPEDVLLKKKNICEELIAITHQLDPGNARLSMYLAVLLNELYIAKFGLLKMKFRSDTKNEFKDEVGNIDKILQEASELLKYEINSPSGEKLNEVICVNQISFLRWMKETGMEEK</sequence>
<comment type="caution">
    <text evidence="1">The sequence shown here is derived from an EMBL/GenBank/DDBJ whole genome shotgun (WGS) entry which is preliminary data.</text>
</comment>
<evidence type="ECO:0000313" key="1">
    <source>
        <dbReference type="EMBL" id="KAK9885452.1"/>
    </source>
</evidence>
<keyword evidence="2" id="KW-1185">Reference proteome</keyword>